<comment type="caution">
    <text evidence="1">The sequence shown here is derived from an EMBL/GenBank/DDBJ whole genome shotgun (WGS) entry which is preliminary data.</text>
</comment>
<dbReference type="AlphaFoldDB" id="A0A4R3NXL7"/>
<organism evidence="1 2">
    <name type="scientific">Martelella mediterranea</name>
    <dbReference type="NCBI Taxonomy" id="293089"/>
    <lineage>
        <taxon>Bacteria</taxon>
        <taxon>Pseudomonadati</taxon>
        <taxon>Pseudomonadota</taxon>
        <taxon>Alphaproteobacteria</taxon>
        <taxon>Hyphomicrobiales</taxon>
        <taxon>Aurantimonadaceae</taxon>
        <taxon>Martelella</taxon>
    </lineage>
</organism>
<keyword evidence="2" id="KW-1185">Reference proteome</keyword>
<accession>A0A4R3NXL7</accession>
<sequence>MPNSRAYRTQLMQLVPNFSLVHRSSCSPLEVLRSLLTLKGPDFSVALFFYPAQIELFFRIKR</sequence>
<name>A0A4R3NXL7_9HYPH</name>
<protein>
    <submittedName>
        <fullName evidence="1">Uncharacterized protein</fullName>
    </submittedName>
</protein>
<dbReference type="Proteomes" id="UP000295097">
    <property type="component" value="Unassembled WGS sequence"/>
</dbReference>
<proteinExistence type="predicted"/>
<evidence type="ECO:0000313" key="1">
    <source>
        <dbReference type="EMBL" id="TCT44997.1"/>
    </source>
</evidence>
<evidence type="ECO:0000313" key="2">
    <source>
        <dbReference type="Proteomes" id="UP000295097"/>
    </source>
</evidence>
<reference evidence="1 2" key="1">
    <citation type="submission" date="2019-03" db="EMBL/GenBank/DDBJ databases">
        <title>Freshwater and sediment microbial communities from various areas in North America, analyzing microbe dynamics in response to fracking.</title>
        <authorList>
            <person name="Lamendella R."/>
        </authorList>
    </citation>
    <scope>NUCLEOTIDE SEQUENCE [LARGE SCALE GENOMIC DNA]</scope>
    <source>
        <strain evidence="1 2">175.2</strain>
    </source>
</reference>
<gene>
    <name evidence="1" type="ORF">EDC90_1001136</name>
</gene>
<dbReference type="EMBL" id="SMAR01000001">
    <property type="protein sequence ID" value="TCT44997.1"/>
    <property type="molecule type" value="Genomic_DNA"/>
</dbReference>